<gene>
    <name evidence="1" type="ORF">ETEE_0241</name>
</gene>
<reference evidence="1 2" key="1">
    <citation type="journal article" date="2012" name="PLoS ONE">
        <title>Edwardsiella comparative phylogenomics reveal the new intra/inter-species taxonomic relationships, virulence evolution and niche adaptation mechanisms.</title>
        <authorList>
            <person name="Yang M."/>
            <person name="Lv Y."/>
            <person name="Xiao J."/>
            <person name="Wu H."/>
            <person name="Zheng H."/>
            <person name="Liu Q."/>
            <person name="Zhang Y."/>
            <person name="Wang Q."/>
        </authorList>
    </citation>
    <scope>NUCLEOTIDE SEQUENCE [LARGE SCALE GENOMIC DNA]</scope>
    <source>
        <strain evidence="2">080813</strain>
    </source>
</reference>
<dbReference type="AlphaFoldDB" id="A0A076LEV8"/>
<evidence type="ECO:0000313" key="1">
    <source>
        <dbReference type="EMBL" id="AIJ06721.1"/>
    </source>
</evidence>
<name>A0A076LEV8_9GAMM</name>
<protein>
    <submittedName>
        <fullName evidence="1">Uncharacterized protein</fullName>
    </submittedName>
</protein>
<evidence type="ECO:0000313" key="2">
    <source>
        <dbReference type="Proteomes" id="UP000028681"/>
    </source>
</evidence>
<dbReference type="KEGG" id="ete:ETEE_0241"/>
<organism evidence="1 2">
    <name type="scientific">Edwardsiella anguillarum ET080813</name>
    <dbReference type="NCBI Taxonomy" id="667120"/>
    <lineage>
        <taxon>Bacteria</taxon>
        <taxon>Pseudomonadati</taxon>
        <taxon>Pseudomonadota</taxon>
        <taxon>Gammaproteobacteria</taxon>
        <taxon>Enterobacterales</taxon>
        <taxon>Hafniaceae</taxon>
        <taxon>Edwardsiella</taxon>
    </lineage>
</organism>
<dbReference type="Proteomes" id="UP000028681">
    <property type="component" value="Chromosome"/>
</dbReference>
<dbReference type="HOGENOM" id="CLU_3327337_0_0_6"/>
<dbReference type="EMBL" id="CP006664">
    <property type="protein sequence ID" value="AIJ06721.1"/>
    <property type="molecule type" value="Genomic_DNA"/>
</dbReference>
<accession>A0A076LEV8</accession>
<sequence>MEIIFNAFAKNLETPEDTSASYLSALHRYNSYAVCYVR</sequence>
<proteinExistence type="predicted"/>